<dbReference type="GO" id="GO:0008270">
    <property type="term" value="F:zinc ion binding"/>
    <property type="evidence" value="ECO:0007669"/>
    <property type="project" value="UniProtKB-KW"/>
</dbReference>
<dbReference type="Gene3D" id="3.30.40.10">
    <property type="entry name" value="Zinc/RING finger domain, C3HC4 (zinc finger)"/>
    <property type="match status" value="1"/>
</dbReference>
<dbReference type="InterPro" id="IPR001841">
    <property type="entry name" value="Znf_RING"/>
</dbReference>
<dbReference type="InParanoid" id="E9GE40"/>
<dbReference type="PROSITE" id="PS50089">
    <property type="entry name" value="ZF_RING_2"/>
    <property type="match status" value="1"/>
</dbReference>
<dbReference type="HOGENOM" id="CLU_1435773_0_0_1"/>
<reference evidence="6 7" key="1">
    <citation type="journal article" date="2011" name="Science">
        <title>The ecoresponsive genome of Daphnia pulex.</title>
        <authorList>
            <person name="Colbourne J.K."/>
            <person name="Pfrender M.E."/>
            <person name="Gilbert D."/>
            <person name="Thomas W.K."/>
            <person name="Tucker A."/>
            <person name="Oakley T.H."/>
            <person name="Tokishita S."/>
            <person name="Aerts A."/>
            <person name="Arnold G.J."/>
            <person name="Basu M.K."/>
            <person name="Bauer D.J."/>
            <person name="Caceres C.E."/>
            <person name="Carmel L."/>
            <person name="Casola C."/>
            <person name="Choi J.H."/>
            <person name="Detter J.C."/>
            <person name="Dong Q."/>
            <person name="Dusheyko S."/>
            <person name="Eads B.D."/>
            <person name="Frohlich T."/>
            <person name="Geiler-Samerotte K.A."/>
            <person name="Gerlach D."/>
            <person name="Hatcher P."/>
            <person name="Jogdeo S."/>
            <person name="Krijgsveld J."/>
            <person name="Kriventseva E.V."/>
            <person name="Kultz D."/>
            <person name="Laforsch C."/>
            <person name="Lindquist E."/>
            <person name="Lopez J."/>
            <person name="Manak J.R."/>
            <person name="Muller J."/>
            <person name="Pangilinan J."/>
            <person name="Patwardhan R.P."/>
            <person name="Pitluck S."/>
            <person name="Pritham E.J."/>
            <person name="Rechtsteiner A."/>
            <person name="Rho M."/>
            <person name="Rogozin I.B."/>
            <person name="Sakarya O."/>
            <person name="Salamov A."/>
            <person name="Schaack S."/>
            <person name="Shapiro H."/>
            <person name="Shiga Y."/>
            <person name="Skalitzky C."/>
            <person name="Smith Z."/>
            <person name="Souvorov A."/>
            <person name="Sung W."/>
            <person name="Tang Z."/>
            <person name="Tsuchiya D."/>
            <person name="Tu H."/>
            <person name="Vos H."/>
            <person name="Wang M."/>
            <person name="Wolf Y.I."/>
            <person name="Yamagata H."/>
            <person name="Yamada T."/>
            <person name="Ye Y."/>
            <person name="Shaw J.R."/>
            <person name="Andrews J."/>
            <person name="Crease T.J."/>
            <person name="Tang H."/>
            <person name="Lucas S.M."/>
            <person name="Robertson H.M."/>
            <person name="Bork P."/>
            <person name="Koonin E.V."/>
            <person name="Zdobnov E.M."/>
            <person name="Grigoriev I.V."/>
            <person name="Lynch M."/>
            <person name="Boore J.L."/>
        </authorList>
    </citation>
    <scope>NUCLEOTIDE SEQUENCE [LARGE SCALE GENOMIC DNA]</scope>
</reference>
<keyword evidence="2" id="KW-0862">Zinc</keyword>
<keyword evidence="1 3" id="KW-0479">Metal-binding</keyword>
<name>E9GE40_DAPPU</name>
<dbReference type="PANTHER" id="PTHR25464">
    <property type="entry name" value="TRIPARTITE MOTIF-CONTAINING PROTEIN 2-LIKE PROTEIN"/>
    <property type="match status" value="1"/>
</dbReference>
<feature type="compositionally biased region" description="Acidic residues" evidence="4">
    <location>
        <begin position="117"/>
        <end position="126"/>
    </location>
</feature>
<feature type="domain" description="RING-type" evidence="5">
    <location>
        <begin position="15"/>
        <end position="58"/>
    </location>
</feature>
<dbReference type="GO" id="GO:0016567">
    <property type="term" value="P:protein ubiquitination"/>
    <property type="evidence" value="ECO:0000318"/>
    <property type="project" value="GO_Central"/>
</dbReference>
<dbReference type="EMBL" id="GL732540">
    <property type="protein sequence ID" value="EFX82382.1"/>
    <property type="molecule type" value="Genomic_DNA"/>
</dbReference>
<feature type="region of interest" description="Disordered" evidence="4">
    <location>
        <begin position="117"/>
        <end position="144"/>
    </location>
</feature>
<protein>
    <recommendedName>
        <fullName evidence="5">RING-type domain-containing protein</fullName>
    </recommendedName>
</protein>
<evidence type="ECO:0000256" key="4">
    <source>
        <dbReference type="SAM" id="MobiDB-lite"/>
    </source>
</evidence>
<evidence type="ECO:0000259" key="5">
    <source>
        <dbReference type="PROSITE" id="PS50089"/>
    </source>
</evidence>
<evidence type="ECO:0000256" key="1">
    <source>
        <dbReference type="ARBA" id="ARBA00022771"/>
    </source>
</evidence>
<keyword evidence="7" id="KW-1185">Reference proteome</keyword>
<evidence type="ECO:0000256" key="2">
    <source>
        <dbReference type="ARBA" id="ARBA00022833"/>
    </source>
</evidence>
<evidence type="ECO:0000313" key="7">
    <source>
        <dbReference type="Proteomes" id="UP000000305"/>
    </source>
</evidence>
<dbReference type="KEGG" id="dpx:DAPPUDRAFT_316826"/>
<dbReference type="GO" id="GO:0061630">
    <property type="term" value="F:ubiquitin protein ligase activity"/>
    <property type="evidence" value="ECO:0000318"/>
    <property type="project" value="GO_Central"/>
</dbReference>
<dbReference type="PhylomeDB" id="E9GE40"/>
<dbReference type="Pfam" id="PF14634">
    <property type="entry name" value="zf-RING_5"/>
    <property type="match status" value="1"/>
</dbReference>
<evidence type="ECO:0000313" key="6">
    <source>
        <dbReference type="EMBL" id="EFX82382.1"/>
    </source>
</evidence>
<feature type="compositionally biased region" description="Polar residues" evidence="4">
    <location>
        <begin position="127"/>
        <end position="143"/>
    </location>
</feature>
<dbReference type="SUPFAM" id="SSF57850">
    <property type="entry name" value="RING/U-box"/>
    <property type="match status" value="1"/>
</dbReference>
<proteinExistence type="predicted"/>
<dbReference type="AlphaFoldDB" id="E9GE40"/>
<organism evidence="6 7">
    <name type="scientific">Daphnia pulex</name>
    <name type="common">Water flea</name>
    <dbReference type="NCBI Taxonomy" id="6669"/>
    <lineage>
        <taxon>Eukaryota</taxon>
        <taxon>Metazoa</taxon>
        <taxon>Ecdysozoa</taxon>
        <taxon>Arthropoda</taxon>
        <taxon>Crustacea</taxon>
        <taxon>Branchiopoda</taxon>
        <taxon>Diplostraca</taxon>
        <taxon>Cladocera</taxon>
        <taxon>Anomopoda</taxon>
        <taxon>Daphniidae</taxon>
        <taxon>Daphnia</taxon>
    </lineage>
</organism>
<dbReference type="STRING" id="6669.E9GE40"/>
<gene>
    <name evidence="6" type="ORF">DAPPUDRAFT_316826</name>
</gene>
<keyword evidence="1 3" id="KW-0863">Zinc-finger</keyword>
<dbReference type="Proteomes" id="UP000000305">
    <property type="component" value="Unassembled WGS sequence"/>
</dbReference>
<dbReference type="SMART" id="SM00184">
    <property type="entry name" value="RING"/>
    <property type="match status" value="1"/>
</dbReference>
<evidence type="ECO:0000256" key="3">
    <source>
        <dbReference type="PROSITE-ProRule" id="PRU00175"/>
    </source>
</evidence>
<dbReference type="OrthoDB" id="6336662at2759"/>
<dbReference type="InterPro" id="IPR013083">
    <property type="entry name" value="Znf_RING/FYVE/PHD"/>
</dbReference>
<accession>E9GE40</accession>
<dbReference type="PANTHER" id="PTHR25464:SF2">
    <property type="entry name" value="RING-TYPE DOMAIN-CONTAINING PROTEIN"/>
    <property type="match status" value="1"/>
</dbReference>
<sequence length="153" mass="17867">MATLSVKLLEELVTCNICLNQYDEGIRKPKFLQCSHTICLECFQAIRNRYTIACPFCRTSTSNGHIYEIEWILPTNQYALDILRLMRTALKVEEDNQFIAALAMRYCREMEEALDEESVLDQEQEQEQVTAKTDSCDTSNSETFDQELKYWNL</sequence>